<feature type="domain" description="Helicase C-terminal" evidence="4">
    <location>
        <begin position="881"/>
        <end position="1066"/>
    </location>
</feature>
<dbReference type="GO" id="GO:0006289">
    <property type="term" value="P:nucleotide-excision repair"/>
    <property type="evidence" value="ECO:0007669"/>
    <property type="project" value="TreeGrafter"/>
</dbReference>
<dbReference type="OrthoDB" id="3197455at2"/>
<dbReference type="GO" id="GO:0036297">
    <property type="term" value="P:interstrand cross-link repair"/>
    <property type="evidence" value="ECO:0007669"/>
    <property type="project" value="TreeGrafter"/>
</dbReference>
<dbReference type="InterPro" id="IPR027417">
    <property type="entry name" value="P-loop_NTPase"/>
</dbReference>
<dbReference type="InterPro" id="IPR018973">
    <property type="entry name" value="MZB"/>
</dbReference>
<evidence type="ECO:0000313" key="6">
    <source>
        <dbReference type="Proteomes" id="UP000032221"/>
    </source>
</evidence>
<comment type="caution">
    <text evidence="5">The sequence shown here is derived from an EMBL/GenBank/DDBJ whole genome shotgun (WGS) entry which is preliminary data.</text>
</comment>
<dbReference type="SMART" id="SM00487">
    <property type="entry name" value="DEXDc"/>
    <property type="match status" value="1"/>
</dbReference>
<keyword evidence="2" id="KW-0067">ATP-binding</keyword>
<dbReference type="EMBL" id="JXST01000002">
    <property type="protein sequence ID" value="KIU18565.1"/>
    <property type="molecule type" value="Genomic_DNA"/>
</dbReference>
<sequence length="1667" mass="181277">MTNSIDAVSTSEAIKATYRRYLSSLLAVRDPKVDAALREAIDGTDMLDKGPYLEATPPYAPGKSARALISEGVLAPSFADLASDALPLDRPLYVHQEQAVRKVADGRNILVATGTGSGKTESFLFPILDSLVREREQGTLGPGVRALLLYPMNALANDQMKRLRSLLANCPDITFGRYTGETETDPRKARELFAELNIDEPLLPNEILSRQEMRERPPHLLLTNYAMLEYLLLRPLDMDLFAIGDESKWRFLVVDEAHVYDGTQGAEIAMLLRRVRDRVAPDGAIQCIATSATVGSDSDPSAVTRFASNLFGEDFAWDPNNSRNQDIVMARRVDAPTGPYWGPLSAADYVALAAESDVDAAVLAAAGKGGWLRAEDSEMTAATALSHEKSLALMRSTLANGPQTFSRVATATFGNSVNSEAGLAAMVDLASSLKERDQTTPLSARYHLFLRATEGAFSCLSSKGPHVQLARHSVCPETGCEAPVFEIGSCKRCGAVHVYGTPTPENGAIYLRPRKAGSKGIWLVLGDHDGLTDEDEEAVVDDLDEVSADGAKLCTHCGVLATADAQACGGCGAAEMRSVRKLKQRGDEIAGCLVCGARGTGTVRVFETGSDASGAVVTTALYQNLPVADDSHGALSPGEGRKLLAFSDSRQAAAYFAPYLGDSYARLQRRRLISQGMLAAHADEEPVGIEDVVFKTRAKATTVKHFPTRMTAQQSSRVVAPWVMAEVLATDDRQSLEGLGLISVTLDRDPRWPAPGPLLQLGLTEDEAWSFIQELVRTLRQQGAVTMPEDVAPNDEIFAPRLGPIRVRGEAPEAIRKVLSWMPGRGTNRRVDYVRRVLAKLGSAADAEVLLKGVWEFLRRKETPVDWLTSSTESGLGQVYQIDHECLRLRWATGDAPVYQCGTCRRTAPFSVCGVCPALGCEGALEVFVPPPLGQDRDHYRTLYRSMNAVPMTAKEHTAQWVNTEAAAIQHQFVRGEINALSCSTTFELGVDVGELQAVMLRNMPPSTANYLQRAGRAGRRAGAAALVVTYAMRRSHDLTRFNEPEVMISGQVRAPYVPLDNERIDRRHAHSVAMAAFFRWLFKTTGRIDRRAGEFFLEQDGNEPSVNLVNGFLSPVPTEVTEALQRVLPSGVAAELDLAGGGWATALVVHLEKVREELAEDVKTMRELELKASADGKHTLAQRYQKVGNTLRERDLLGYLGNRNVLPKYGFPVDSVELRTDFGTGKSKGGLLDLTRDLSQAIYEYAPGGEIVAGGSLWVSRGIYRLPGRDLQEYFYYICKRCGGFRYGIESAEQSCQHCGQVADTVARTVTVPEFGFVAAPDPGKPGPRPPRRSWGGAVHVLAEPPEARTYTRQLSGGSIAVKAGPRGRLIALADGPSGMGFWVCDWCGHGSARVASPKKPPRHNHLLKNQPCPGHQRLLDLGHTYETDLLSIDVNVFGAHAGQSTWLSVMYAIVEAASELLEIARDDIGGSLTPVGADRWAITLFDAVPGGAGHVLQVEANLERVLQLALRRVSDCECGPETSCYGCLRSYQNQRDHDDLSRGAAASVLCRLIDDIEMSDIPDVDIEVIPDVIPQDWVYLYESAFGSERDLLVALAEADVTRPELGFESAGGIPIAIAWPDRLIAVDYALDANDRDELKKDGWTVYPLEKLIDGKSPVSIQHAGS</sequence>
<evidence type="ECO:0000313" key="5">
    <source>
        <dbReference type="EMBL" id="KIU18565.1"/>
    </source>
</evidence>
<dbReference type="InterPro" id="IPR001650">
    <property type="entry name" value="Helicase_C-like"/>
</dbReference>
<dbReference type="CDD" id="cd17923">
    <property type="entry name" value="DEXHc_Hrq1-like"/>
    <property type="match status" value="1"/>
</dbReference>
<keyword evidence="1" id="KW-0547">Nucleotide-binding</keyword>
<evidence type="ECO:0000256" key="1">
    <source>
        <dbReference type="ARBA" id="ARBA00022741"/>
    </source>
</evidence>
<protein>
    <submittedName>
        <fullName evidence="5">DEAD/DEAH box helicase</fullName>
    </submittedName>
</protein>
<organism evidence="5 6">
    <name type="scientific">Mycolicibacterium llatzerense</name>
    <dbReference type="NCBI Taxonomy" id="280871"/>
    <lineage>
        <taxon>Bacteria</taxon>
        <taxon>Bacillati</taxon>
        <taxon>Actinomycetota</taxon>
        <taxon>Actinomycetes</taxon>
        <taxon>Mycobacteriales</taxon>
        <taxon>Mycobacteriaceae</taxon>
        <taxon>Mycolicibacterium</taxon>
    </lineage>
</organism>
<dbReference type="Gene3D" id="3.40.50.300">
    <property type="entry name" value="P-loop containing nucleotide triphosphate hydrolases"/>
    <property type="match status" value="2"/>
</dbReference>
<evidence type="ECO:0000259" key="4">
    <source>
        <dbReference type="PROSITE" id="PS51194"/>
    </source>
</evidence>
<evidence type="ECO:0000256" key="2">
    <source>
        <dbReference type="ARBA" id="ARBA00022840"/>
    </source>
</evidence>
<proteinExistence type="predicted"/>
<dbReference type="GO" id="GO:0043138">
    <property type="term" value="F:3'-5' DNA helicase activity"/>
    <property type="evidence" value="ECO:0007669"/>
    <property type="project" value="TreeGrafter"/>
</dbReference>
<dbReference type="GO" id="GO:0005524">
    <property type="term" value="F:ATP binding"/>
    <property type="evidence" value="ECO:0007669"/>
    <property type="project" value="UniProtKB-KW"/>
</dbReference>
<dbReference type="PROSITE" id="PS51192">
    <property type="entry name" value="HELICASE_ATP_BIND_1"/>
    <property type="match status" value="1"/>
</dbReference>
<dbReference type="PANTHER" id="PTHR47957:SF3">
    <property type="entry name" value="ATP-DEPENDENT HELICASE HRQ1"/>
    <property type="match status" value="1"/>
</dbReference>
<keyword evidence="5" id="KW-0347">Helicase</keyword>
<accession>A0A0D1LCR7</accession>
<dbReference type="SMART" id="SM00490">
    <property type="entry name" value="HELICc"/>
    <property type="match status" value="1"/>
</dbReference>
<dbReference type="PROSITE" id="PS51194">
    <property type="entry name" value="HELICASE_CTER"/>
    <property type="match status" value="1"/>
</dbReference>
<dbReference type="RefSeq" id="WP_043984259.1">
    <property type="nucleotide sequence ID" value="NZ_JXST01000002.1"/>
</dbReference>
<keyword evidence="5" id="KW-0378">Hydrolase</keyword>
<dbReference type="PANTHER" id="PTHR47957">
    <property type="entry name" value="ATP-DEPENDENT HELICASE HRQ1"/>
    <property type="match status" value="1"/>
</dbReference>
<dbReference type="Pfam" id="PF09369">
    <property type="entry name" value="MZB"/>
    <property type="match status" value="1"/>
</dbReference>
<dbReference type="Pfam" id="PF00271">
    <property type="entry name" value="Helicase_C"/>
    <property type="match status" value="1"/>
</dbReference>
<gene>
    <name evidence="5" type="ORF">TL10_01645</name>
</gene>
<dbReference type="Pfam" id="PF00270">
    <property type="entry name" value="DEAD"/>
    <property type="match status" value="1"/>
</dbReference>
<dbReference type="STRING" id="280871.TL10_01645"/>
<dbReference type="SUPFAM" id="SSF52540">
    <property type="entry name" value="P-loop containing nucleoside triphosphate hydrolases"/>
    <property type="match status" value="2"/>
</dbReference>
<feature type="domain" description="Helicase ATP-binding" evidence="3">
    <location>
        <begin position="100"/>
        <end position="312"/>
    </location>
</feature>
<dbReference type="InterPro" id="IPR014001">
    <property type="entry name" value="Helicase_ATP-bd"/>
</dbReference>
<reference evidence="5 6" key="1">
    <citation type="submission" date="2015-01" db="EMBL/GenBank/DDBJ databases">
        <title>Genome sequence of Mycobacterium llatzerense and Mycobacterium immunogenum recovered from brain abscess.</title>
        <authorList>
            <person name="Greninger A.L."/>
            <person name="Langelier C."/>
            <person name="Cunningham G."/>
            <person name="Chiu C.Y."/>
            <person name="Miller S."/>
        </authorList>
    </citation>
    <scope>NUCLEOTIDE SEQUENCE [LARGE SCALE GENOMIC DNA]</scope>
    <source>
        <strain evidence="5 6">CLUC14</strain>
    </source>
</reference>
<dbReference type="Proteomes" id="UP000032221">
    <property type="component" value="Unassembled WGS sequence"/>
</dbReference>
<name>A0A0D1LCR7_9MYCO</name>
<evidence type="ECO:0000259" key="3">
    <source>
        <dbReference type="PROSITE" id="PS51192"/>
    </source>
</evidence>
<dbReference type="PATRIC" id="fig|280871.6.peg.334"/>
<keyword evidence="6" id="KW-1185">Reference proteome</keyword>
<dbReference type="GO" id="GO:0003676">
    <property type="term" value="F:nucleic acid binding"/>
    <property type="evidence" value="ECO:0007669"/>
    <property type="project" value="InterPro"/>
</dbReference>
<dbReference type="InterPro" id="IPR011545">
    <property type="entry name" value="DEAD/DEAH_box_helicase_dom"/>
</dbReference>